<proteinExistence type="predicted"/>
<accession>A0A9R1UU24</accession>
<protein>
    <submittedName>
        <fullName evidence="1">Uncharacterized protein</fullName>
    </submittedName>
</protein>
<evidence type="ECO:0000313" key="1">
    <source>
        <dbReference type="EMBL" id="KAJ0193289.1"/>
    </source>
</evidence>
<organism evidence="1 2">
    <name type="scientific">Lactuca sativa</name>
    <name type="common">Garden lettuce</name>
    <dbReference type="NCBI Taxonomy" id="4236"/>
    <lineage>
        <taxon>Eukaryota</taxon>
        <taxon>Viridiplantae</taxon>
        <taxon>Streptophyta</taxon>
        <taxon>Embryophyta</taxon>
        <taxon>Tracheophyta</taxon>
        <taxon>Spermatophyta</taxon>
        <taxon>Magnoliopsida</taxon>
        <taxon>eudicotyledons</taxon>
        <taxon>Gunneridae</taxon>
        <taxon>Pentapetalae</taxon>
        <taxon>asterids</taxon>
        <taxon>campanulids</taxon>
        <taxon>Asterales</taxon>
        <taxon>Asteraceae</taxon>
        <taxon>Cichorioideae</taxon>
        <taxon>Cichorieae</taxon>
        <taxon>Lactucinae</taxon>
        <taxon>Lactuca</taxon>
    </lineage>
</organism>
<dbReference type="EMBL" id="NBSK02000008">
    <property type="protein sequence ID" value="KAJ0193289.1"/>
    <property type="molecule type" value="Genomic_DNA"/>
</dbReference>
<dbReference type="AlphaFoldDB" id="A0A9R1UU24"/>
<reference evidence="1 2" key="1">
    <citation type="journal article" date="2017" name="Nat. Commun.">
        <title>Genome assembly with in vitro proximity ligation data and whole-genome triplication in lettuce.</title>
        <authorList>
            <person name="Reyes-Chin-Wo S."/>
            <person name="Wang Z."/>
            <person name="Yang X."/>
            <person name="Kozik A."/>
            <person name="Arikit S."/>
            <person name="Song C."/>
            <person name="Xia L."/>
            <person name="Froenicke L."/>
            <person name="Lavelle D.O."/>
            <person name="Truco M.J."/>
            <person name="Xia R."/>
            <person name="Zhu S."/>
            <person name="Xu C."/>
            <person name="Xu H."/>
            <person name="Xu X."/>
            <person name="Cox K."/>
            <person name="Korf I."/>
            <person name="Meyers B.C."/>
            <person name="Michelmore R.W."/>
        </authorList>
    </citation>
    <scope>NUCLEOTIDE SEQUENCE [LARGE SCALE GENOMIC DNA]</scope>
    <source>
        <strain evidence="2">cv. Salinas</strain>
        <tissue evidence="1">Seedlings</tissue>
    </source>
</reference>
<comment type="caution">
    <text evidence="1">The sequence shown here is derived from an EMBL/GenBank/DDBJ whole genome shotgun (WGS) entry which is preliminary data.</text>
</comment>
<gene>
    <name evidence="1" type="ORF">LSAT_V11C800436180</name>
</gene>
<keyword evidence="2" id="KW-1185">Reference proteome</keyword>
<name>A0A9R1UU24_LACSA</name>
<dbReference type="Proteomes" id="UP000235145">
    <property type="component" value="Unassembled WGS sequence"/>
</dbReference>
<evidence type="ECO:0000313" key="2">
    <source>
        <dbReference type="Proteomes" id="UP000235145"/>
    </source>
</evidence>
<sequence length="373" mass="43413">MKGSTISRKMLLLSKLLGRRNKKGIKLLESCKELNLTLIKKIRRRERVQIKELMDQMEINERKRRAGNKCYLLIVKKVITKMTLQIVCMKLECLVPQSIQMDDAMQPKWTMPGRNLRYYRLMITRDKIHEVIPMSADYVNMVLPELTLYFQLSLSNESLTFSLLNAPGIWKILERMNIEHGCRNHSLSWLDLFHFSQVHVSVPRNLMTLRFNGVCVLIHVTCQNHSHKTRIMTNPNSYGLNSILISCHLAAQGPAIASKLLCNQLRTLRTHMQSQLKLEWAQNMSTRWVINLKSCANEELQARTQQNTFITWKRDAVIQAIKYLKILLRFIELFNGMFQSRVCPSSFVTGMPRITKQGRIIVLVLPVRLTTLH</sequence>